<accession>A0ABP9GNB3</accession>
<dbReference type="EMBL" id="BAABHS010000001">
    <property type="protein sequence ID" value="GAA4947882.1"/>
    <property type="molecule type" value="Genomic_DNA"/>
</dbReference>
<comment type="caution">
    <text evidence="2">The sequence shown here is derived from an EMBL/GenBank/DDBJ whole genome shotgun (WGS) entry which is preliminary data.</text>
</comment>
<dbReference type="InterPro" id="IPR015797">
    <property type="entry name" value="NUDIX_hydrolase-like_dom_sf"/>
</dbReference>
<organism evidence="2 3">
    <name type="scientific">Yinghuangia aomiensis</name>
    <dbReference type="NCBI Taxonomy" id="676205"/>
    <lineage>
        <taxon>Bacteria</taxon>
        <taxon>Bacillati</taxon>
        <taxon>Actinomycetota</taxon>
        <taxon>Actinomycetes</taxon>
        <taxon>Kitasatosporales</taxon>
        <taxon>Streptomycetaceae</taxon>
        <taxon>Yinghuangia</taxon>
    </lineage>
</organism>
<name>A0ABP9GNB3_9ACTN</name>
<evidence type="ECO:0000259" key="1">
    <source>
        <dbReference type="Pfam" id="PF00293"/>
    </source>
</evidence>
<evidence type="ECO:0000313" key="2">
    <source>
        <dbReference type="EMBL" id="GAA4947882.1"/>
    </source>
</evidence>
<dbReference type="Pfam" id="PF00293">
    <property type="entry name" value="NUDIX"/>
    <property type="match status" value="1"/>
</dbReference>
<reference evidence="3" key="1">
    <citation type="journal article" date="2019" name="Int. J. Syst. Evol. Microbiol.">
        <title>The Global Catalogue of Microorganisms (GCM) 10K type strain sequencing project: providing services to taxonomists for standard genome sequencing and annotation.</title>
        <authorList>
            <consortium name="The Broad Institute Genomics Platform"/>
            <consortium name="The Broad Institute Genome Sequencing Center for Infectious Disease"/>
            <person name="Wu L."/>
            <person name="Ma J."/>
        </authorList>
    </citation>
    <scope>NUCLEOTIDE SEQUENCE [LARGE SCALE GENOMIC DNA]</scope>
    <source>
        <strain evidence="3">JCM 17986</strain>
    </source>
</reference>
<dbReference type="Proteomes" id="UP001500466">
    <property type="component" value="Unassembled WGS sequence"/>
</dbReference>
<sequence length="95" mass="10397">MREAHEELGIGIDPDALHLLHTLHQRNPDNGHARLQLFFGVDRYTGHIANCEPDRCVALQWWPPDALPASIVPYTAGALAAITAGVIYAEAGWTT</sequence>
<feature type="domain" description="Nudix hydrolase" evidence="1">
    <location>
        <begin position="1"/>
        <end position="71"/>
    </location>
</feature>
<dbReference type="SUPFAM" id="SSF55811">
    <property type="entry name" value="Nudix"/>
    <property type="match status" value="1"/>
</dbReference>
<dbReference type="InterPro" id="IPR000086">
    <property type="entry name" value="NUDIX_hydrolase_dom"/>
</dbReference>
<protein>
    <recommendedName>
        <fullName evidence="1">Nudix hydrolase domain-containing protein</fullName>
    </recommendedName>
</protein>
<dbReference type="Gene3D" id="3.90.79.10">
    <property type="entry name" value="Nucleoside Triphosphate Pyrophosphohydrolase"/>
    <property type="match status" value="1"/>
</dbReference>
<keyword evidence="3" id="KW-1185">Reference proteome</keyword>
<proteinExistence type="predicted"/>
<gene>
    <name evidence="2" type="ORF">GCM10023205_04840</name>
</gene>
<evidence type="ECO:0000313" key="3">
    <source>
        <dbReference type="Proteomes" id="UP001500466"/>
    </source>
</evidence>